<name>A0ABC9D8Q6_9POAL</name>
<gene>
    <name evidence="2" type="ORF">URODEC1_LOCUS82969</name>
</gene>
<evidence type="ECO:0000259" key="1">
    <source>
        <dbReference type="Pfam" id="PF23247"/>
    </source>
</evidence>
<evidence type="ECO:0000313" key="3">
    <source>
        <dbReference type="Proteomes" id="UP001497457"/>
    </source>
</evidence>
<dbReference type="AlphaFoldDB" id="A0ABC9D8Q6"/>
<organism evidence="2 3">
    <name type="scientific">Urochloa decumbens</name>
    <dbReference type="NCBI Taxonomy" id="240449"/>
    <lineage>
        <taxon>Eukaryota</taxon>
        <taxon>Viridiplantae</taxon>
        <taxon>Streptophyta</taxon>
        <taxon>Embryophyta</taxon>
        <taxon>Tracheophyta</taxon>
        <taxon>Spermatophyta</taxon>
        <taxon>Magnoliopsida</taxon>
        <taxon>Liliopsida</taxon>
        <taxon>Poales</taxon>
        <taxon>Poaceae</taxon>
        <taxon>PACMAD clade</taxon>
        <taxon>Panicoideae</taxon>
        <taxon>Panicodae</taxon>
        <taxon>Paniceae</taxon>
        <taxon>Melinidinae</taxon>
        <taxon>Urochloa</taxon>
    </lineage>
</organism>
<sequence>MQRLIAEQLGLPASVMKVLDQQDEEDDLNGTDLGSRAEIPQVVRDTYQRLQNSRFLMLFHNGSNDMIDLANFGFPLQDLGFPLYSSNRVLWTFQGSFRLRPRMKIHTALMKSTAGMTTGVFLSASHHERDPQELWSYLVLKEAEEVARKNNNTADCINDPGKVAECFLYMLKQCFLSQQFIDYDLTTHSGNYWICDNIIRQLQQGETDDEDGSWRAAAALQSQMQLDVDYYQHHHQYVNLQRCAESMPYWSSPPYLLIPVGAADLLNGDVFKHFSKLGVLKLSRCNFSFSSPPFIYCENLRFLWLDHCQDQVIGRDGAAEKEQVIQRCFQRLWVLDVRCMHCDRILSAQMLDSMTELRELNVTEAQDWDIGQLQGRLPNIRKLRVTKSTVNFSSCLENNLVLGMNKMELLDISGNRTMMPGLAANLCQISTSSKELVTVTVIDGCAGIQKVSFNGCAKLKNILLAGLFEHLGILDLSGIAVKVLDLRAMIVPNLDELFLDDCENLCAILWPPEDKRKTYLLKLHIDMTQPPDMDEKSMEGGSTTANVKRTSSASLSVAHGGLVPSEYYWCISVSDARLLRSLVPLLVRYFNYNDDNSNRRGYLNVRTAHVEIFSPTVAFGFAGKGDDKAAVNSRSSIKQAKDNLPYTDVAISFKHHMLLQPSQGDGDVPMLTGIYRRPYMPYYYAKDMYLHVQDRGQPRRNESQQKGEESAPSIISIPDIISDNARALHVHDSLAITTIPGPANAVGSRWHRITSCLVERCPKLECVFTTPQLKHGYSGKWDVAIFNSLNTFWGSQLPKTRSIWGWSISWAGQINAYSFKWFKSLHLDLCPRLIHVLPLYKKRVNSLSLDTLETIEIVWCGDLQAVFPLYYDDTESHHYQLTMLKFLSVKHIHLHELPKLQGICGRWRISAPMLQNIKIRGCWSLKRLPAVSSDRSNRKVECDCEKDWWEKLEWDGLNTNHHPSLYKPTHSRYYKKSLLRGSVLI</sequence>
<keyword evidence="3" id="KW-1185">Reference proteome</keyword>
<dbReference type="SUPFAM" id="SSF52058">
    <property type="entry name" value="L domain-like"/>
    <property type="match status" value="1"/>
</dbReference>
<dbReference type="PANTHER" id="PTHR33463">
    <property type="entry name" value="NB-ARC DOMAIN-CONTAINING PROTEIN-RELATED"/>
    <property type="match status" value="1"/>
</dbReference>
<dbReference type="EMBL" id="OZ075141">
    <property type="protein sequence ID" value="CAL5034141.1"/>
    <property type="molecule type" value="Genomic_DNA"/>
</dbReference>
<proteinExistence type="predicted"/>
<dbReference type="InterPro" id="IPR057135">
    <property type="entry name" value="At4g27190-like_LRR"/>
</dbReference>
<evidence type="ECO:0000313" key="2">
    <source>
        <dbReference type="EMBL" id="CAL5034141.1"/>
    </source>
</evidence>
<dbReference type="PANTHER" id="PTHR33463:SF34">
    <property type="entry name" value="DISEASE RESISTANCE PROTEIN RPS2"/>
    <property type="match status" value="1"/>
</dbReference>
<dbReference type="Gene3D" id="3.80.10.10">
    <property type="entry name" value="Ribonuclease Inhibitor"/>
    <property type="match status" value="1"/>
</dbReference>
<dbReference type="Pfam" id="PF23247">
    <property type="entry name" value="LRR_RPS2"/>
    <property type="match status" value="1"/>
</dbReference>
<protein>
    <recommendedName>
        <fullName evidence="1">Disease resistance protein At4g27190-like leucine-rich repeats domain-containing protein</fullName>
    </recommendedName>
</protein>
<feature type="domain" description="Disease resistance protein At4g27190-like leucine-rich repeats" evidence="1">
    <location>
        <begin position="810"/>
        <end position="929"/>
    </location>
</feature>
<dbReference type="InterPro" id="IPR032675">
    <property type="entry name" value="LRR_dom_sf"/>
</dbReference>
<dbReference type="Proteomes" id="UP001497457">
    <property type="component" value="Chromosome 31b"/>
</dbReference>
<reference evidence="3" key="1">
    <citation type="submission" date="2024-06" db="EMBL/GenBank/DDBJ databases">
        <authorList>
            <person name="Ryan C."/>
        </authorList>
    </citation>
    <scope>NUCLEOTIDE SEQUENCE [LARGE SCALE GENOMIC DNA]</scope>
</reference>
<accession>A0ABC9D8Q6</accession>
<dbReference type="InterPro" id="IPR050905">
    <property type="entry name" value="Plant_NBS-LRR"/>
</dbReference>
<reference evidence="2 3" key="2">
    <citation type="submission" date="2024-10" db="EMBL/GenBank/DDBJ databases">
        <authorList>
            <person name="Ryan C."/>
        </authorList>
    </citation>
    <scope>NUCLEOTIDE SEQUENCE [LARGE SCALE GENOMIC DNA]</scope>
</reference>